<organism evidence="2 3">
    <name type="scientific">Goekera deserti</name>
    <dbReference type="NCBI Taxonomy" id="2497753"/>
    <lineage>
        <taxon>Bacteria</taxon>
        <taxon>Bacillati</taxon>
        <taxon>Actinomycetota</taxon>
        <taxon>Actinomycetes</taxon>
        <taxon>Geodermatophilales</taxon>
        <taxon>Geodermatophilaceae</taxon>
        <taxon>Goekera</taxon>
    </lineage>
</organism>
<keyword evidence="1" id="KW-0472">Membrane</keyword>
<proteinExistence type="predicted"/>
<keyword evidence="3" id="KW-1185">Reference proteome</keyword>
<keyword evidence="1" id="KW-0812">Transmembrane</keyword>
<evidence type="ECO:0000256" key="1">
    <source>
        <dbReference type="SAM" id="Phobius"/>
    </source>
</evidence>
<gene>
    <name evidence="2" type="ORF">G1H19_02220</name>
</gene>
<dbReference type="EMBL" id="JAAGWK010000005">
    <property type="protein sequence ID" value="NEL52830.1"/>
    <property type="molecule type" value="Genomic_DNA"/>
</dbReference>
<keyword evidence="1" id="KW-1133">Transmembrane helix</keyword>
<dbReference type="AlphaFoldDB" id="A0A7K3WAG2"/>
<dbReference type="Pfam" id="PF14012">
    <property type="entry name" value="DUF4229"/>
    <property type="match status" value="1"/>
</dbReference>
<dbReference type="RefSeq" id="WP_152732067.1">
    <property type="nucleotide sequence ID" value="NZ_JAABOZ010000005.1"/>
</dbReference>
<feature type="transmembrane region" description="Helical" evidence="1">
    <location>
        <begin position="21"/>
        <end position="45"/>
    </location>
</feature>
<evidence type="ECO:0000313" key="3">
    <source>
        <dbReference type="Proteomes" id="UP000470470"/>
    </source>
</evidence>
<feature type="transmembrane region" description="Helical" evidence="1">
    <location>
        <begin position="51"/>
        <end position="70"/>
    </location>
</feature>
<accession>A0A7K3WAG2</accession>
<protein>
    <submittedName>
        <fullName evidence="2">DUF4229 domain-containing protein</fullName>
    </submittedName>
</protein>
<reference evidence="2 3" key="1">
    <citation type="submission" date="2020-02" db="EMBL/GenBank/DDBJ databases">
        <title>The whole genome sequence of CPCC 205119.</title>
        <authorList>
            <person name="Jiang Z."/>
        </authorList>
    </citation>
    <scope>NUCLEOTIDE SEQUENCE [LARGE SCALE GENOMIC DNA]</scope>
    <source>
        <strain evidence="2 3">CPCC 205119</strain>
    </source>
</reference>
<name>A0A7K3WAG2_9ACTN</name>
<sequence>MAEPSTTTPVGPDGQPARPPALAPLLIAYTLGRLLVAGVLVALLWSVGLVGIPALLFGLLLSMPVSFVLLRSLRERLTEALVARGEVRRRSKEELRARLKGSE</sequence>
<dbReference type="InterPro" id="IPR025323">
    <property type="entry name" value="DUF4229"/>
</dbReference>
<evidence type="ECO:0000313" key="2">
    <source>
        <dbReference type="EMBL" id="NEL52830.1"/>
    </source>
</evidence>
<comment type="caution">
    <text evidence="2">The sequence shown here is derived from an EMBL/GenBank/DDBJ whole genome shotgun (WGS) entry which is preliminary data.</text>
</comment>
<dbReference type="Proteomes" id="UP000470470">
    <property type="component" value="Unassembled WGS sequence"/>
</dbReference>